<name>A0AC58MHJ2_CASCN</name>
<dbReference type="Proteomes" id="UP001732720">
    <property type="component" value="Chromosome 5"/>
</dbReference>
<proteinExistence type="predicted"/>
<gene>
    <name evidence="2" type="primary">Ifnar2</name>
</gene>
<evidence type="ECO:0000313" key="2">
    <source>
        <dbReference type="RefSeq" id="XP_073928875.1"/>
    </source>
</evidence>
<organism evidence="1 2">
    <name type="scientific">Castor canadensis</name>
    <name type="common">American beaver</name>
    <dbReference type="NCBI Taxonomy" id="51338"/>
    <lineage>
        <taxon>Eukaryota</taxon>
        <taxon>Metazoa</taxon>
        <taxon>Chordata</taxon>
        <taxon>Craniata</taxon>
        <taxon>Vertebrata</taxon>
        <taxon>Euteleostomi</taxon>
        <taxon>Mammalia</taxon>
        <taxon>Eutheria</taxon>
        <taxon>Euarchontoglires</taxon>
        <taxon>Glires</taxon>
        <taxon>Rodentia</taxon>
        <taxon>Castorimorpha</taxon>
        <taxon>Castoridae</taxon>
        <taxon>Castor</taxon>
    </lineage>
</organism>
<reference evidence="2" key="1">
    <citation type="submission" date="2025-08" db="UniProtKB">
        <authorList>
            <consortium name="RefSeq"/>
        </authorList>
    </citation>
    <scope>IDENTIFICATION</scope>
</reference>
<evidence type="ECO:0000313" key="1">
    <source>
        <dbReference type="Proteomes" id="UP001732720"/>
    </source>
</evidence>
<keyword evidence="2" id="KW-0675">Receptor</keyword>
<sequence>MLLSYNAASAIRLLHLCLLVYVSLTLDDPFEGFSDKPCTFKMTARNFRLILSWQLRNSSIVPTHYILQYTIMSCSCWPRESLFRPENPKIIENCTNITTSFCDLTDVWKETPETYIPMLEAFSGNTTLVRCLNSILSTNMSFEPPEFDIVGFTDHINVTVMFPPVGPKIYGQKIQYYLSLVIREHSEKIVKTHKPKINGDMSGNFSYIINNLIPNTNYCVSVYFEPMSLGTVIKSPLKCTVLHSGPESGPSESAKIGILVAVFLIASVFMITIVTLKRIGYICLKINFPKVLNFHNFLAHMFPELPPLEAVDKVEVIFINRKKKVWNYTYDEESDSDNEVAHRTSAAGYTMHGLTGRLLSQAPTSSATSQESQFKDSDAEEPDEPEVEAEARNGARGELEPPMVLEKPPWQSEDPSEPYKKRGSLVQDPFPRDNSSSTGGSGDRIIFNVDLNSVFLRVLDDDSGEASEEDSLASSLAEEMGDSEEDSHGGESNLPVASGEGTWSPHLNASSQCLWTEDAGTDESDASGSDTEVRDGYIMR</sequence>
<dbReference type="RefSeq" id="XP_073928875.1">
    <property type="nucleotide sequence ID" value="XM_074072774.1"/>
</dbReference>
<protein>
    <submittedName>
        <fullName evidence="2">Interferon alpha/beta receptor 2 isoform X1</fullName>
    </submittedName>
</protein>
<accession>A0AC58MHJ2</accession>
<keyword evidence="1" id="KW-1185">Reference proteome</keyword>